<evidence type="ECO:0000259" key="1">
    <source>
        <dbReference type="Pfam" id="PF01966"/>
    </source>
</evidence>
<gene>
    <name evidence="2" type="ORF">GJU40_11590</name>
</gene>
<dbReference type="OrthoDB" id="9805698at2"/>
<dbReference type="SUPFAM" id="SSF52540">
    <property type="entry name" value="P-loop containing nucleoside triphosphate hydrolases"/>
    <property type="match status" value="1"/>
</dbReference>
<dbReference type="InterPro" id="IPR006674">
    <property type="entry name" value="HD_domain"/>
</dbReference>
<dbReference type="InterPro" id="IPR027417">
    <property type="entry name" value="P-loop_NTPase"/>
</dbReference>
<dbReference type="SUPFAM" id="SSF109604">
    <property type="entry name" value="HD-domain/PDEase-like"/>
    <property type="match status" value="1"/>
</dbReference>
<keyword evidence="3" id="KW-1185">Reference proteome</keyword>
<organism evidence="2 3">
    <name type="scientific">Metabacillus lacus</name>
    <dbReference type="NCBI Taxonomy" id="1983721"/>
    <lineage>
        <taxon>Bacteria</taxon>
        <taxon>Bacillati</taxon>
        <taxon>Bacillota</taxon>
        <taxon>Bacilli</taxon>
        <taxon>Bacillales</taxon>
        <taxon>Bacillaceae</taxon>
        <taxon>Metabacillus</taxon>
    </lineage>
</organism>
<dbReference type="EMBL" id="WKKI01000021">
    <property type="protein sequence ID" value="MRX72788.1"/>
    <property type="molecule type" value="Genomic_DNA"/>
</dbReference>
<name>A0A7X2LZD7_9BACI</name>
<dbReference type="PANTHER" id="PTHR12435">
    <property type="match status" value="1"/>
</dbReference>
<dbReference type="RefSeq" id="WP_154307944.1">
    <property type="nucleotide sequence ID" value="NZ_WKKI01000021.1"/>
</dbReference>
<dbReference type="Pfam" id="PF13671">
    <property type="entry name" value="AAA_33"/>
    <property type="match status" value="1"/>
</dbReference>
<dbReference type="Gene3D" id="1.10.3210.10">
    <property type="entry name" value="Hypothetical protein af1432"/>
    <property type="match status" value="1"/>
</dbReference>
<proteinExistence type="predicted"/>
<dbReference type="AlphaFoldDB" id="A0A7X2LZD7"/>
<sequence length="325" mass="38090">MSTFNMIIGLPGSGKSTFARKLAKNQEAVILSSDKLREEMLGDINNQASNESIFEELNRRVNEHLANGINVIYDATNTNRKRRKHLINHVIKCDKKIAHYVNEHYHTVLKRNNERDRKVSREVIDKMYKNMQIPLLNEGWDDVVFVENTDTRMESRELLESLITEVREHDELFTQLQNQIDDFTSIINVPHDSTYHSFSISRHTYYVWEYILTQYHGQDKMQLLWAALFHDLGKGFCKSFVNYKGETGRYANYIGHEHISSQMAVYWLTRLGYHADFIRLTNNLVQMHMMPMKASEKKMNEIETLIGLDAFEKLMILHEADLSAK</sequence>
<evidence type="ECO:0000313" key="2">
    <source>
        <dbReference type="EMBL" id="MRX72788.1"/>
    </source>
</evidence>
<accession>A0A7X2LZD7</accession>
<protein>
    <submittedName>
        <fullName evidence="2">AAA family ATPase</fullName>
    </submittedName>
</protein>
<evidence type="ECO:0000313" key="3">
    <source>
        <dbReference type="Proteomes" id="UP000448867"/>
    </source>
</evidence>
<dbReference type="Gene3D" id="3.40.50.300">
    <property type="entry name" value="P-loop containing nucleotide triphosphate hydrolases"/>
    <property type="match status" value="1"/>
</dbReference>
<reference evidence="2 3" key="1">
    <citation type="submission" date="2019-11" db="EMBL/GenBank/DDBJ databases">
        <title>Bacillus lacus genome.</title>
        <authorList>
            <person name="Allen C.J."/>
            <person name="Newman J.D."/>
        </authorList>
    </citation>
    <scope>NUCLEOTIDE SEQUENCE [LARGE SCALE GENOMIC DNA]</scope>
    <source>
        <strain evidence="2 3">KCTC 33946</strain>
    </source>
</reference>
<feature type="domain" description="HD" evidence="1">
    <location>
        <begin position="202"/>
        <end position="291"/>
    </location>
</feature>
<comment type="caution">
    <text evidence="2">The sequence shown here is derived from an EMBL/GenBank/DDBJ whole genome shotgun (WGS) entry which is preliminary data.</text>
</comment>
<dbReference type="Proteomes" id="UP000448867">
    <property type="component" value="Unassembled WGS sequence"/>
</dbReference>
<dbReference type="Pfam" id="PF01966">
    <property type="entry name" value="HD"/>
    <property type="match status" value="1"/>
</dbReference>